<proteinExistence type="predicted"/>
<evidence type="ECO:0000313" key="1">
    <source>
        <dbReference type="EMBL" id="RAH77795.1"/>
    </source>
</evidence>
<protein>
    <submittedName>
        <fullName evidence="1">Uncharacterized protein</fullName>
    </submittedName>
</protein>
<name>A0A8T8WPM3_ASPJA</name>
<dbReference type="RefSeq" id="XP_025523689.1">
    <property type="nucleotide sequence ID" value="XM_025666785.1"/>
</dbReference>
<keyword evidence="2" id="KW-1185">Reference proteome</keyword>
<accession>A0A8T8WPM3</accession>
<sequence length="121" mass="13786">MLTHNHVAILEAKPQFQCLQDSRSILSDESFAQMVCEALAARLSYPSIALQQSVIIINATQHYICFLQVDLRDEYVDDLESPSPEHMLYISSTPWFDLDRRNGRESVLANLCGIMRRAKSV</sequence>
<reference evidence="1 2" key="1">
    <citation type="submission" date="2018-02" db="EMBL/GenBank/DDBJ databases">
        <title>The genomes of Aspergillus section Nigri reveals drivers in fungal speciation.</title>
        <authorList>
            <consortium name="DOE Joint Genome Institute"/>
            <person name="Vesth T.C."/>
            <person name="Nybo J."/>
            <person name="Theobald S."/>
            <person name="Brandl J."/>
            <person name="Frisvad J.C."/>
            <person name="Nielsen K.F."/>
            <person name="Lyhne E.K."/>
            <person name="Kogle M.E."/>
            <person name="Kuo A."/>
            <person name="Riley R."/>
            <person name="Clum A."/>
            <person name="Nolan M."/>
            <person name="Lipzen A."/>
            <person name="Salamov A."/>
            <person name="Henrissat B."/>
            <person name="Wiebenga A."/>
            <person name="De vries R.P."/>
            <person name="Grigoriev I.V."/>
            <person name="Mortensen U.H."/>
            <person name="Andersen M.R."/>
            <person name="Baker S.E."/>
        </authorList>
    </citation>
    <scope>NUCLEOTIDE SEQUENCE [LARGE SCALE GENOMIC DNA]</scope>
    <source>
        <strain evidence="1 2">CBS 114.51</strain>
    </source>
</reference>
<evidence type="ECO:0000313" key="2">
    <source>
        <dbReference type="Proteomes" id="UP000249497"/>
    </source>
</evidence>
<dbReference type="GeneID" id="37170477"/>
<gene>
    <name evidence="1" type="ORF">BO86DRAFT_206181</name>
</gene>
<organism evidence="1 2">
    <name type="scientific">Aspergillus japonicus CBS 114.51</name>
    <dbReference type="NCBI Taxonomy" id="1448312"/>
    <lineage>
        <taxon>Eukaryota</taxon>
        <taxon>Fungi</taxon>
        <taxon>Dikarya</taxon>
        <taxon>Ascomycota</taxon>
        <taxon>Pezizomycotina</taxon>
        <taxon>Eurotiomycetes</taxon>
        <taxon>Eurotiomycetidae</taxon>
        <taxon>Eurotiales</taxon>
        <taxon>Aspergillaceae</taxon>
        <taxon>Aspergillus</taxon>
        <taxon>Aspergillus subgen. Circumdati</taxon>
    </lineage>
</organism>
<dbReference type="OrthoDB" id="4646997at2759"/>
<dbReference type="Proteomes" id="UP000249497">
    <property type="component" value="Unassembled WGS sequence"/>
</dbReference>
<dbReference type="AlphaFoldDB" id="A0A8T8WPM3"/>
<dbReference type="EMBL" id="KZ824837">
    <property type="protein sequence ID" value="RAH77795.1"/>
    <property type="molecule type" value="Genomic_DNA"/>
</dbReference>